<name>A0A2P6NI70_9EUKA</name>
<dbReference type="SUPFAM" id="SSF48403">
    <property type="entry name" value="Ankyrin repeat"/>
    <property type="match status" value="1"/>
</dbReference>
<reference evidence="3 4" key="1">
    <citation type="journal article" date="2018" name="Genome Biol. Evol.">
        <title>Multiple Roots of Fruiting Body Formation in Amoebozoa.</title>
        <authorList>
            <person name="Hillmann F."/>
            <person name="Forbes G."/>
            <person name="Novohradska S."/>
            <person name="Ferling I."/>
            <person name="Riege K."/>
            <person name="Groth M."/>
            <person name="Westermann M."/>
            <person name="Marz M."/>
            <person name="Spaller T."/>
            <person name="Winckler T."/>
            <person name="Schaap P."/>
            <person name="Glockner G."/>
        </authorList>
    </citation>
    <scope>NUCLEOTIDE SEQUENCE [LARGE SCALE GENOMIC DNA]</scope>
    <source>
        <strain evidence="3 4">Jena</strain>
    </source>
</reference>
<feature type="compositionally biased region" description="Polar residues" evidence="2">
    <location>
        <begin position="126"/>
        <end position="141"/>
    </location>
</feature>
<proteinExistence type="predicted"/>
<accession>A0A2P6NI70</accession>
<dbReference type="InterPro" id="IPR002110">
    <property type="entry name" value="Ankyrin_rpt"/>
</dbReference>
<protein>
    <submittedName>
        <fullName evidence="3">Uncharacterized protein</fullName>
    </submittedName>
</protein>
<dbReference type="PROSITE" id="PS50297">
    <property type="entry name" value="ANK_REP_REGION"/>
    <property type="match status" value="1"/>
</dbReference>
<dbReference type="AlphaFoldDB" id="A0A2P6NI70"/>
<feature type="repeat" description="ANK" evidence="1">
    <location>
        <begin position="42"/>
        <end position="75"/>
    </location>
</feature>
<keyword evidence="4" id="KW-1185">Reference proteome</keyword>
<evidence type="ECO:0000256" key="1">
    <source>
        <dbReference type="PROSITE-ProRule" id="PRU00023"/>
    </source>
</evidence>
<evidence type="ECO:0000313" key="3">
    <source>
        <dbReference type="EMBL" id="PRP83631.1"/>
    </source>
</evidence>
<dbReference type="OrthoDB" id="5130968at2759"/>
<dbReference type="EMBL" id="MDYQ01000079">
    <property type="protein sequence ID" value="PRP83631.1"/>
    <property type="molecule type" value="Genomic_DNA"/>
</dbReference>
<feature type="region of interest" description="Disordered" evidence="2">
    <location>
        <begin position="121"/>
        <end position="147"/>
    </location>
</feature>
<organism evidence="3 4">
    <name type="scientific">Planoprotostelium fungivorum</name>
    <dbReference type="NCBI Taxonomy" id="1890364"/>
    <lineage>
        <taxon>Eukaryota</taxon>
        <taxon>Amoebozoa</taxon>
        <taxon>Evosea</taxon>
        <taxon>Variosea</taxon>
        <taxon>Cavosteliida</taxon>
        <taxon>Cavosteliaceae</taxon>
        <taxon>Planoprotostelium</taxon>
    </lineage>
</organism>
<dbReference type="SMART" id="SM00248">
    <property type="entry name" value="ANK"/>
    <property type="match status" value="2"/>
</dbReference>
<evidence type="ECO:0000313" key="4">
    <source>
        <dbReference type="Proteomes" id="UP000241769"/>
    </source>
</evidence>
<dbReference type="InterPro" id="IPR036770">
    <property type="entry name" value="Ankyrin_rpt-contain_sf"/>
</dbReference>
<gene>
    <name evidence="3" type="ORF">PROFUN_08357</name>
</gene>
<keyword evidence="1" id="KW-0040">ANK repeat</keyword>
<evidence type="ECO:0000256" key="2">
    <source>
        <dbReference type="SAM" id="MobiDB-lite"/>
    </source>
</evidence>
<sequence length="164" mass="17999">MAKKKGSTKPTSLFEACDHPNAAVHVHDLLTSGFSPNEKDEHGLYPLHYAVRAGSLPAVNRLLKENNINLNCRSPTGETPLMALVKRGADISLEDNSKRIALDHICLTRNKAMADEMETLLRPPTKQKQTTATNQSRTPKQSEPLDGDKKHVCAQCGLIGVSKY</sequence>
<dbReference type="Pfam" id="PF12796">
    <property type="entry name" value="Ank_2"/>
    <property type="match status" value="1"/>
</dbReference>
<dbReference type="Gene3D" id="1.25.40.20">
    <property type="entry name" value="Ankyrin repeat-containing domain"/>
    <property type="match status" value="1"/>
</dbReference>
<dbReference type="InParanoid" id="A0A2P6NI70"/>
<dbReference type="Proteomes" id="UP000241769">
    <property type="component" value="Unassembled WGS sequence"/>
</dbReference>
<comment type="caution">
    <text evidence="3">The sequence shown here is derived from an EMBL/GenBank/DDBJ whole genome shotgun (WGS) entry which is preliminary data.</text>
</comment>
<dbReference type="PROSITE" id="PS50088">
    <property type="entry name" value="ANK_REPEAT"/>
    <property type="match status" value="1"/>
</dbReference>